<evidence type="ECO:0000313" key="2">
    <source>
        <dbReference type="EMBL" id="KAF2564441.1"/>
    </source>
</evidence>
<proteinExistence type="predicted"/>
<organism evidence="2">
    <name type="scientific">Brassica cretica</name>
    <name type="common">Mustard</name>
    <dbReference type="NCBI Taxonomy" id="69181"/>
    <lineage>
        <taxon>Eukaryota</taxon>
        <taxon>Viridiplantae</taxon>
        <taxon>Streptophyta</taxon>
        <taxon>Embryophyta</taxon>
        <taxon>Tracheophyta</taxon>
        <taxon>Spermatophyta</taxon>
        <taxon>Magnoliopsida</taxon>
        <taxon>eudicotyledons</taxon>
        <taxon>Gunneridae</taxon>
        <taxon>Pentapetalae</taxon>
        <taxon>rosids</taxon>
        <taxon>malvids</taxon>
        <taxon>Brassicales</taxon>
        <taxon>Brassicaceae</taxon>
        <taxon>Brassiceae</taxon>
        <taxon>Brassica</taxon>
    </lineage>
</organism>
<protein>
    <submittedName>
        <fullName evidence="2">Uncharacterized protein</fullName>
    </submittedName>
</protein>
<dbReference type="EMBL" id="QGKY02001250">
    <property type="protein sequence ID" value="KAF2564441.1"/>
    <property type="molecule type" value="Genomic_DNA"/>
</dbReference>
<accession>A0A8S9I435</accession>
<comment type="caution">
    <text evidence="2">The sequence shown here is derived from an EMBL/GenBank/DDBJ whole genome shotgun (WGS) entry which is preliminary data.</text>
</comment>
<feature type="region of interest" description="Disordered" evidence="1">
    <location>
        <begin position="140"/>
        <end position="160"/>
    </location>
</feature>
<evidence type="ECO:0000256" key="1">
    <source>
        <dbReference type="SAM" id="MobiDB-lite"/>
    </source>
</evidence>
<sequence length="160" mass="18163">MLFMTNRHNTYWYKSHSVGSNWPETKALQSCKSRLQSEFTTKPLKLSRDHTGKPKTRHALPTRTVGIASSTGRPHVDERRGLVCFQICNLRDKTQPRVTAQSRGPTKPKGKRFIGHQRLNPKNRPSRGFLFTRLATAPDLSSDNLATAPPRTELSTRDLQ</sequence>
<feature type="region of interest" description="Disordered" evidence="1">
    <location>
        <begin position="95"/>
        <end position="127"/>
    </location>
</feature>
<feature type="compositionally biased region" description="Basic residues" evidence="1">
    <location>
        <begin position="106"/>
        <end position="125"/>
    </location>
</feature>
<name>A0A8S9I435_BRACR</name>
<gene>
    <name evidence="2" type="ORF">F2Q70_00014321</name>
</gene>
<dbReference type="AlphaFoldDB" id="A0A8S9I435"/>
<reference evidence="2" key="1">
    <citation type="submission" date="2019-12" db="EMBL/GenBank/DDBJ databases">
        <title>Genome sequencing and annotation of Brassica cretica.</title>
        <authorList>
            <person name="Studholme D.J."/>
            <person name="Sarris P.F."/>
        </authorList>
    </citation>
    <scope>NUCLEOTIDE SEQUENCE</scope>
    <source>
        <strain evidence="2">PFS-102/07</strain>
        <tissue evidence="2">Leaf</tissue>
    </source>
</reference>